<organism evidence="6 7">
    <name type="scientific">Sistotremastrum niveocremeum HHB9708</name>
    <dbReference type="NCBI Taxonomy" id="1314777"/>
    <lineage>
        <taxon>Eukaryota</taxon>
        <taxon>Fungi</taxon>
        <taxon>Dikarya</taxon>
        <taxon>Basidiomycota</taxon>
        <taxon>Agaricomycotina</taxon>
        <taxon>Agaricomycetes</taxon>
        <taxon>Sistotremastrales</taxon>
        <taxon>Sistotremastraceae</taxon>
        <taxon>Sertulicium</taxon>
        <taxon>Sertulicium niveocremeum</taxon>
    </lineage>
</organism>
<protein>
    <recommendedName>
        <fullName evidence="5">UBC core domain-containing protein</fullName>
    </recommendedName>
</protein>
<evidence type="ECO:0000256" key="1">
    <source>
        <dbReference type="ARBA" id="ARBA00022679"/>
    </source>
</evidence>
<dbReference type="PROSITE" id="PS50127">
    <property type="entry name" value="UBC_2"/>
    <property type="match status" value="1"/>
</dbReference>
<dbReference type="CDD" id="cd23810">
    <property type="entry name" value="UBCc_BIRC6"/>
    <property type="match status" value="1"/>
</dbReference>
<dbReference type="PANTHER" id="PTHR46116:SF15">
    <property type="entry name" value="(E3-INDEPENDENT) E2 UBIQUITIN-CONJUGATING ENZYME"/>
    <property type="match status" value="1"/>
</dbReference>
<dbReference type="PANTHER" id="PTHR46116">
    <property type="entry name" value="(E3-INDEPENDENT) E2 UBIQUITIN-CONJUGATING ENZYME"/>
    <property type="match status" value="1"/>
</dbReference>
<dbReference type="Gene3D" id="1.10.8.10">
    <property type="entry name" value="DNA helicase RuvA subunit, C-terminal domain"/>
    <property type="match status" value="1"/>
</dbReference>
<keyword evidence="2" id="KW-0833">Ubl conjugation pathway</keyword>
<dbReference type="EMBL" id="KV419396">
    <property type="protein sequence ID" value="KZS97566.1"/>
    <property type="molecule type" value="Genomic_DNA"/>
</dbReference>
<dbReference type="STRING" id="1314777.A0A164Z5D8"/>
<feature type="region of interest" description="Disordered" evidence="4">
    <location>
        <begin position="52"/>
        <end position="97"/>
    </location>
</feature>
<accession>A0A164Z5D8</accession>
<dbReference type="Pfam" id="PF00179">
    <property type="entry name" value="UQ_con"/>
    <property type="match status" value="1"/>
</dbReference>
<dbReference type="GO" id="GO:0061631">
    <property type="term" value="F:ubiquitin conjugating enzyme activity"/>
    <property type="evidence" value="ECO:0007669"/>
    <property type="project" value="TreeGrafter"/>
</dbReference>
<feature type="region of interest" description="Disordered" evidence="4">
    <location>
        <begin position="308"/>
        <end position="341"/>
    </location>
</feature>
<dbReference type="InterPro" id="IPR016135">
    <property type="entry name" value="UBQ-conjugating_enzyme/RWD"/>
</dbReference>
<feature type="coiled-coil region" evidence="3">
    <location>
        <begin position="488"/>
        <end position="522"/>
    </location>
</feature>
<dbReference type="OrthoDB" id="47801at2759"/>
<dbReference type="SMART" id="SM00212">
    <property type="entry name" value="UBCc"/>
    <property type="match status" value="1"/>
</dbReference>
<dbReference type="AlphaFoldDB" id="A0A164Z5D8"/>
<evidence type="ECO:0000256" key="3">
    <source>
        <dbReference type="SAM" id="Coils"/>
    </source>
</evidence>
<keyword evidence="3" id="KW-0175">Coiled coil</keyword>
<evidence type="ECO:0000313" key="6">
    <source>
        <dbReference type="EMBL" id="KZS97566.1"/>
    </source>
</evidence>
<evidence type="ECO:0000259" key="5">
    <source>
        <dbReference type="PROSITE" id="PS50127"/>
    </source>
</evidence>
<keyword evidence="7" id="KW-1185">Reference proteome</keyword>
<sequence>MDSEIAQLVEMGATPAQAREALKKHRDVMEAAEQIFSGSFDHIVDDDMNIVESKPTGSAKKPARPLTPHETGSDDEADGSDAEMDLDEGDEDDYVDYASDGDEIQVGNAKAPHASVDPYAGIFFSKDRREEVIEMEDRPEFFKIPGFNDSIKIMSQSEFMSGCPEGGEQGFLFALYNQLANETFKCPTTCGHTFKRNKADFFAIYPDFATYVQQLRKRIRPQCPDCTREVCLACGEGISFERNGKAVATEADDPMFHCANLQGVLLGMGLFMLENHFTAQVDSTRNQDTRNAKRRKVEDKALPMYAVDPEDEYDDDHPTATAAGRPRRSAPGGTGYAGDVKEDTTGQLQAMQAQSEKDAKIAKMLKEIREYLPNLKRSGGGRTSDYLPHPTALAHLRRRFNHVCSTLLRNDSLSDMSDRSTLYFELFEWLETISNHESLASMMAMPIMVVHSRQLRPQEGSSKSSNPRERLVIYEGSSGPRELLEAIVIQAQAAIKGLEGMQAKAEEQKEMTEDEKRMTNDDKGKIKEKPVHADENQKMLTFCRRILATAAAIDKSLRETKGEAFVTRLHASLPKIRQSSAEDPIVKAGQTEEETKQRYLEWATRVRFEYCDLSIPPAPGSTDDNINYRFVFNNEARLLAGSDTPKRSLAIAKELAILTTNLPVAWDSSVFLRVDEARVDIVKCLIFGPQGTPYENGCFLFDIFLGAQYNNGPPSVKYLTTNGGQYRFNPNLYADGKVCLSLLGTWSGPGWVAGKSTLLQVLISIQSMILVEEPYINEPGWATSAGTPQSRAYSANIRRMVVHTAMLGNLKNPPEPFENVIRTHFKLKAKTITQQLDTWLEMDDGRRVMGDFHGLAAENRNQPSTSSSEFKKHVAELKEYLAALEKED</sequence>
<keyword evidence="1" id="KW-0808">Transferase</keyword>
<dbReference type="Gene3D" id="3.10.110.10">
    <property type="entry name" value="Ubiquitin Conjugating Enzyme"/>
    <property type="match status" value="1"/>
</dbReference>
<name>A0A164Z5D8_9AGAM</name>
<evidence type="ECO:0000256" key="2">
    <source>
        <dbReference type="ARBA" id="ARBA00022786"/>
    </source>
</evidence>
<dbReference type="SUPFAM" id="SSF54495">
    <property type="entry name" value="UBC-like"/>
    <property type="match status" value="1"/>
</dbReference>
<gene>
    <name evidence="6" type="ORF">SISNIDRAFT_449083</name>
</gene>
<evidence type="ECO:0000256" key="4">
    <source>
        <dbReference type="SAM" id="MobiDB-lite"/>
    </source>
</evidence>
<reference evidence="6 7" key="1">
    <citation type="journal article" date="2016" name="Mol. Biol. Evol.">
        <title>Comparative Genomics of Early-Diverging Mushroom-Forming Fungi Provides Insights into the Origins of Lignocellulose Decay Capabilities.</title>
        <authorList>
            <person name="Nagy L.G."/>
            <person name="Riley R."/>
            <person name="Tritt A."/>
            <person name="Adam C."/>
            <person name="Daum C."/>
            <person name="Floudas D."/>
            <person name="Sun H."/>
            <person name="Yadav J.S."/>
            <person name="Pangilinan J."/>
            <person name="Larsson K.H."/>
            <person name="Matsuura K."/>
            <person name="Barry K."/>
            <person name="Labutti K."/>
            <person name="Kuo R."/>
            <person name="Ohm R.A."/>
            <person name="Bhattacharya S.S."/>
            <person name="Shirouzu T."/>
            <person name="Yoshinaga Y."/>
            <person name="Martin F.M."/>
            <person name="Grigoriev I.V."/>
            <person name="Hibbett D.S."/>
        </authorList>
    </citation>
    <scope>NUCLEOTIDE SEQUENCE [LARGE SCALE GENOMIC DNA]</scope>
    <source>
        <strain evidence="6 7">HHB9708</strain>
    </source>
</reference>
<feature type="compositionally biased region" description="Acidic residues" evidence="4">
    <location>
        <begin position="73"/>
        <end position="97"/>
    </location>
</feature>
<feature type="domain" description="UBC core" evidence="5">
    <location>
        <begin position="646"/>
        <end position="810"/>
    </location>
</feature>
<dbReference type="Proteomes" id="UP000076722">
    <property type="component" value="Unassembled WGS sequence"/>
</dbReference>
<proteinExistence type="predicted"/>
<dbReference type="InterPro" id="IPR000608">
    <property type="entry name" value="UBC"/>
</dbReference>
<evidence type="ECO:0000313" key="7">
    <source>
        <dbReference type="Proteomes" id="UP000076722"/>
    </source>
</evidence>